<keyword evidence="2" id="KW-1185">Reference proteome</keyword>
<organism evidence="1 2">
    <name type="scientific">Caerostris extrusa</name>
    <name type="common">Bark spider</name>
    <name type="synonym">Caerostris bankana</name>
    <dbReference type="NCBI Taxonomy" id="172846"/>
    <lineage>
        <taxon>Eukaryota</taxon>
        <taxon>Metazoa</taxon>
        <taxon>Ecdysozoa</taxon>
        <taxon>Arthropoda</taxon>
        <taxon>Chelicerata</taxon>
        <taxon>Arachnida</taxon>
        <taxon>Araneae</taxon>
        <taxon>Araneomorphae</taxon>
        <taxon>Entelegynae</taxon>
        <taxon>Araneoidea</taxon>
        <taxon>Araneidae</taxon>
        <taxon>Caerostris</taxon>
    </lineage>
</organism>
<reference evidence="1 2" key="1">
    <citation type="submission" date="2021-06" db="EMBL/GenBank/DDBJ databases">
        <title>Caerostris extrusa draft genome.</title>
        <authorList>
            <person name="Kono N."/>
            <person name="Arakawa K."/>
        </authorList>
    </citation>
    <scope>NUCLEOTIDE SEQUENCE [LARGE SCALE GENOMIC DNA]</scope>
</reference>
<evidence type="ECO:0000313" key="2">
    <source>
        <dbReference type="Proteomes" id="UP001054945"/>
    </source>
</evidence>
<dbReference type="EMBL" id="BPLR01021149">
    <property type="protein sequence ID" value="GIX86542.1"/>
    <property type="molecule type" value="Genomic_DNA"/>
</dbReference>
<comment type="caution">
    <text evidence="1">The sequence shown here is derived from an EMBL/GenBank/DDBJ whole genome shotgun (WGS) entry which is preliminary data.</text>
</comment>
<accession>A0AAV4NP24</accession>
<dbReference type="AlphaFoldDB" id="A0AAV4NP24"/>
<gene>
    <name evidence="1" type="ORF">CEXT_171431</name>
</gene>
<name>A0AAV4NP24_CAEEX</name>
<sequence length="113" mass="12991">MINTKVHKCNIQNKKDQTRYADFIQQNYQKLLLEQIQYIALTLLKISFTIQQHPTGTLFGTLNTSPKPNPTTMSEKSGCEISHMASSSAEIYAKPCKRTEQKETDYKSWLLYG</sequence>
<evidence type="ECO:0000313" key="1">
    <source>
        <dbReference type="EMBL" id="GIX86542.1"/>
    </source>
</evidence>
<protein>
    <submittedName>
        <fullName evidence="1">Uncharacterized protein</fullName>
    </submittedName>
</protein>
<dbReference type="Proteomes" id="UP001054945">
    <property type="component" value="Unassembled WGS sequence"/>
</dbReference>
<proteinExistence type="predicted"/>